<sequence length="119" mass="12456">MVAFVTLLSATATLFLACTNVVANPTPDSGIPALLARRGTVDTSKFSEACKSSCEPFANIFVNPSCDDTCQCKDASIDLAGACYSCAAAQKADYDIKGAQGVIDGTCLFLRVEYTLLTP</sequence>
<evidence type="ECO:0008006" key="4">
    <source>
        <dbReference type="Google" id="ProtNLM"/>
    </source>
</evidence>
<organism evidence="2 3">
    <name type="scientific">Hypsizygus marmoreus</name>
    <name type="common">White beech mushroom</name>
    <name type="synonym">Agaricus marmoreus</name>
    <dbReference type="NCBI Taxonomy" id="39966"/>
    <lineage>
        <taxon>Eukaryota</taxon>
        <taxon>Fungi</taxon>
        <taxon>Dikarya</taxon>
        <taxon>Basidiomycota</taxon>
        <taxon>Agaricomycotina</taxon>
        <taxon>Agaricomycetes</taxon>
        <taxon>Agaricomycetidae</taxon>
        <taxon>Agaricales</taxon>
        <taxon>Tricholomatineae</taxon>
        <taxon>Lyophyllaceae</taxon>
        <taxon>Hypsizygus</taxon>
    </lineage>
</organism>
<evidence type="ECO:0000313" key="2">
    <source>
        <dbReference type="EMBL" id="RDB18418.1"/>
    </source>
</evidence>
<feature type="chain" id="PRO_5016984424" description="Extracellular membrane protein CFEM domain-containing protein" evidence="1">
    <location>
        <begin position="24"/>
        <end position="119"/>
    </location>
</feature>
<dbReference type="AlphaFoldDB" id="A0A369J961"/>
<accession>A0A369J961</accession>
<dbReference type="EMBL" id="LUEZ02000102">
    <property type="protein sequence ID" value="RDB18418.1"/>
    <property type="molecule type" value="Genomic_DNA"/>
</dbReference>
<evidence type="ECO:0000313" key="3">
    <source>
        <dbReference type="Proteomes" id="UP000076154"/>
    </source>
</evidence>
<keyword evidence="3" id="KW-1185">Reference proteome</keyword>
<name>A0A369J961_HYPMA</name>
<gene>
    <name evidence="2" type="ORF">Hypma_000394</name>
</gene>
<keyword evidence="1" id="KW-0732">Signal</keyword>
<comment type="caution">
    <text evidence="2">The sequence shown here is derived from an EMBL/GenBank/DDBJ whole genome shotgun (WGS) entry which is preliminary data.</text>
</comment>
<evidence type="ECO:0000256" key="1">
    <source>
        <dbReference type="SAM" id="SignalP"/>
    </source>
</evidence>
<feature type="signal peptide" evidence="1">
    <location>
        <begin position="1"/>
        <end position="23"/>
    </location>
</feature>
<protein>
    <recommendedName>
        <fullName evidence="4">Extracellular membrane protein CFEM domain-containing protein</fullName>
    </recommendedName>
</protein>
<dbReference type="Proteomes" id="UP000076154">
    <property type="component" value="Unassembled WGS sequence"/>
</dbReference>
<proteinExistence type="predicted"/>
<dbReference type="InParanoid" id="A0A369J961"/>
<reference evidence="2" key="1">
    <citation type="submission" date="2018-04" db="EMBL/GenBank/DDBJ databases">
        <title>Whole genome sequencing of Hypsizygus marmoreus.</title>
        <authorList>
            <person name="Choi I.-G."/>
            <person name="Min B."/>
            <person name="Kim J.-G."/>
            <person name="Kim S."/>
            <person name="Oh Y.-L."/>
            <person name="Kong W.-S."/>
            <person name="Park H."/>
            <person name="Jeong J."/>
            <person name="Song E.-S."/>
        </authorList>
    </citation>
    <scope>NUCLEOTIDE SEQUENCE [LARGE SCALE GENOMIC DNA]</scope>
    <source>
        <strain evidence="2">51987-8</strain>
    </source>
</reference>